<evidence type="ECO:0000313" key="2">
    <source>
        <dbReference type="EMBL" id="CAD7596168.1"/>
    </source>
</evidence>
<gene>
    <name evidence="2" type="ORF">TGEB3V08_LOCUS6304</name>
</gene>
<sequence length="210" mass="23273">MVSQSSTKSLKTSTFSGRSTTLSAISTGALTYTCSASVFVTDTEGNADERAHTVSFTVSIVLTQQSHSESEVKEDDDHETEVSLDMREPMEEGHDASRRKKKKKRRKKVETKASRRSSEDNMEADDIYDLPLDPEMPELSHLPSMESASSINELLQVTRKSLNPNTELKKKFGSRIVEGERRGQLENHLGKTTLTAPDQNRTPISPSSAV</sequence>
<proteinExistence type="predicted"/>
<reference evidence="2" key="1">
    <citation type="submission" date="2020-11" db="EMBL/GenBank/DDBJ databases">
        <authorList>
            <person name="Tran Van P."/>
        </authorList>
    </citation>
    <scope>NUCLEOTIDE SEQUENCE</scope>
</reference>
<feature type="region of interest" description="Disordered" evidence="1">
    <location>
        <begin position="159"/>
        <end position="210"/>
    </location>
</feature>
<feature type="compositionally biased region" description="Basic and acidic residues" evidence="1">
    <location>
        <begin position="177"/>
        <end position="189"/>
    </location>
</feature>
<accession>A0A7R9K1K9</accession>
<feature type="compositionally biased region" description="Polar residues" evidence="1">
    <location>
        <begin position="190"/>
        <end position="210"/>
    </location>
</feature>
<feature type="compositionally biased region" description="Basic and acidic residues" evidence="1">
    <location>
        <begin position="110"/>
        <end position="119"/>
    </location>
</feature>
<feature type="compositionally biased region" description="Basic residues" evidence="1">
    <location>
        <begin position="97"/>
        <end position="109"/>
    </location>
</feature>
<dbReference type="AlphaFoldDB" id="A0A7R9K1K9"/>
<name>A0A7R9K1K9_TIMGE</name>
<dbReference type="EMBL" id="OE841530">
    <property type="protein sequence ID" value="CAD7596168.1"/>
    <property type="molecule type" value="Genomic_DNA"/>
</dbReference>
<feature type="region of interest" description="Disordered" evidence="1">
    <location>
        <begin position="65"/>
        <end position="147"/>
    </location>
</feature>
<organism evidence="2">
    <name type="scientific">Timema genevievae</name>
    <name type="common">Walking stick</name>
    <dbReference type="NCBI Taxonomy" id="629358"/>
    <lineage>
        <taxon>Eukaryota</taxon>
        <taxon>Metazoa</taxon>
        <taxon>Ecdysozoa</taxon>
        <taxon>Arthropoda</taxon>
        <taxon>Hexapoda</taxon>
        <taxon>Insecta</taxon>
        <taxon>Pterygota</taxon>
        <taxon>Neoptera</taxon>
        <taxon>Polyneoptera</taxon>
        <taxon>Phasmatodea</taxon>
        <taxon>Timematodea</taxon>
        <taxon>Timematoidea</taxon>
        <taxon>Timematidae</taxon>
        <taxon>Timema</taxon>
    </lineage>
</organism>
<protein>
    <submittedName>
        <fullName evidence="2">Uncharacterized protein</fullName>
    </submittedName>
</protein>
<evidence type="ECO:0000256" key="1">
    <source>
        <dbReference type="SAM" id="MobiDB-lite"/>
    </source>
</evidence>
<feature type="compositionally biased region" description="Basic and acidic residues" evidence="1">
    <location>
        <begin position="80"/>
        <end position="96"/>
    </location>
</feature>